<dbReference type="InterPro" id="IPR015943">
    <property type="entry name" value="WD40/YVTN_repeat-like_dom_sf"/>
</dbReference>
<protein>
    <submittedName>
        <fullName evidence="2">Uncharacterized protein</fullName>
    </submittedName>
</protein>
<organism evidence="2 3">
    <name type="scientific">Ramularia collo-cygni</name>
    <dbReference type="NCBI Taxonomy" id="112498"/>
    <lineage>
        <taxon>Eukaryota</taxon>
        <taxon>Fungi</taxon>
        <taxon>Dikarya</taxon>
        <taxon>Ascomycota</taxon>
        <taxon>Pezizomycotina</taxon>
        <taxon>Dothideomycetes</taxon>
        <taxon>Dothideomycetidae</taxon>
        <taxon>Mycosphaerellales</taxon>
        <taxon>Mycosphaerellaceae</taxon>
        <taxon>Ramularia</taxon>
    </lineage>
</organism>
<feature type="compositionally biased region" description="Polar residues" evidence="1">
    <location>
        <begin position="376"/>
        <end position="385"/>
    </location>
</feature>
<dbReference type="SUPFAM" id="SSF50978">
    <property type="entry name" value="WD40 repeat-like"/>
    <property type="match status" value="1"/>
</dbReference>
<evidence type="ECO:0000256" key="1">
    <source>
        <dbReference type="SAM" id="MobiDB-lite"/>
    </source>
</evidence>
<name>A0A2D3VLB4_9PEZI</name>
<dbReference type="InterPro" id="IPR036322">
    <property type="entry name" value="WD40_repeat_dom_sf"/>
</dbReference>
<dbReference type="Gene3D" id="2.130.10.10">
    <property type="entry name" value="YVTN repeat-like/Quinoprotein amine dehydrogenase"/>
    <property type="match status" value="1"/>
</dbReference>
<dbReference type="OrthoDB" id="5323870at2759"/>
<feature type="region of interest" description="Disordered" evidence="1">
    <location>
        <begin position="376"/>
        <end position="399"/>
    </location>
</feature>
<sequence>MDPPRVSKRGHKLHLSYELPHRIHAARIYPLLAPNGSTLIIYAHDHGLRLLWRGGRRRRGPSMPPKSNGVKHDEMILIDDTDDAQDGDEWEAEEEELDPDCPCPHIIHTLDIVLGRDASRPDGCAVLHLELPVLHSSPSTPTLLKKMAIVAVALADGSCQILQLPLTPPSAANEASVADNIYRSAVELTARGTPIPASLAIKFLPADETRPRSHSGPLQSLDDQLLIATASRTLSIWAVSVKTNKLVCSENTLVRKTPLSSSAVGISFHPSSRLGQLLLTDTSGAARIFDLHKPRSSTQAGDWIMAYHTSHHIPKDTPDLDPTLTRRKKILGAEWVLAGKGILVLQEDGEWGIWDVNSSQTGKQVEDFALRGFLGTSSSTEQTEPSKSKRGVSKLAPMTPNTRKTKAEQLFTGAVRAPGVAPSGGITVQLNNPRIGQADESVAIWYGGEVYSITSTQAFWQRSTSSGGGFGSLHAPGLSHITDISLSNETISSISQFSVKGSAGLGQMNTQRDLLVSAEHRAVVLQTQRPDKPARNLFQRQIDERPAEAMRDQHMLDAGGLDVEGLDRMLEDMAAGTTNTVTRKVGFAS</sequence>
<evidence type="ECO:0000313" key="3">
    <source>
        <dbReference type="Proteomes" id="UP000225277"/>
    </source>
</evidence>
<dbReference type="GeneID" id="35604084"/>
<dbReference type="EMBL" id="FJUY01000016">
    <property type="protein sequence ID" value="CZT23294.1"/>
    <property type="molecule type" value="Genomic_DNA"/>
</dbReference>
<keyword evidence="3" id="KW-1185">Reference proteome</keyword>
<dbReference type="STRING" id="112498.A0A2D3VLB4"/>
<dbReference type="Proteomes" id="UP000225277">
    <property type="component" value="Unassembled WGS sequence"/>
</dbReference>
<proteinExistence type="predicted"/>
<dbReference type="RefSeq" id="XP_023630018.1">
    <property type="nucleotide sequence ID" value="XM_023774250.1"/>
</dbReference>
<accession>A0A2D3VLB4</accession>
<dbReference type="AlphaFoldDB" id="A0A2D3VLB4"/>
<reference evidence="2 3" key="1">
    <citation type="submission" date="2016-03" db="EMBL/GenBank/DDBJ databases">
        <authorList>
            <person name="Ploux O."/>
        </authorList>
    </citation>
    <scope>NUCLEOTIDE SEQUENCE [LARGE SCALE GENOMIC DNA]</scope>
    <source>
        <strain evidence="2 3">URUG2</strain>
    </source>
</reference>
<evidence type="ECO:0000313" key="2">
    <source>
        <dbReference type="EMBL" id="CZT23294.1"/>
    </source>
</evidence>
<gene>
    <name evidence="2" type="ORF">RCC_09005</name>
</gene>